<reference evidence="1 2" key="1">
    <citation type="submission" date="2022-05" db="EMBL/GenBank/DDBJ databases">
        <authorList>
            <consortium name="Genoscope - CEA"/>
            <person name="William W."/>
        </authorList>
    </citation>
    <scope>NUCLEOTIDE SEQUENCE [LARGE SCALE GENOMIC DNA]</scope>
</reference>
<comment type="caution">
    <text evidence="1">The sequence shown here is derived from an EMBL/GenBank/DDBJ whole genome shotgun (WGS) entry which is preliminary data.</text>
</comment>
<gene>
    <name evidence="1" type="ORF">PMEA_00016943</name>
</gene>
<keyword evidence="2" id="KW-1185">Reference proteome</keyword>
<dbReference type="AlphaFoldDB" id="A0AAU9VTJ9"/>
<sequence length="105" mass="11919">LTLNDSRLHVPATNESASVNIQEPVDPLRSLRQLTHLNGSITENWVRIPGFNLVRNDRDNHGGGVLIYYKESLLAPQVTTWDHPNLEAPWLNVTVRSVFSSWLYS</sequence>
<dbReference type="Proteomes" id="UP001159428">
    <property type="component" value="Unassembled WGS sequence"/>
</dbReference>
<organism evidence="1 2">
    <name type="scientific">Pocillopora meandrina</name>
    <dbReference type="NCBI Taxonomy" id="46732"/>
    <lineage>
        <taxon>Eukaryota</taxon>
        <taxon>Metazoa</taxon>
        <taxon>Cnidaria</taxon>
        <taxon>Anthozoa</taxon>
        <taxon>Hexacorallia</taxon>
        <taxon>Scleractinia</taxon>
        <taxon>Astrocoeniina</taxon>
        <taxon>Pocilloporidae</taxon>
        <taxon>Pocillopora</taxon>
    </lineage>
</organism>
<accession>A0AAU9VTJ9</accession>
<protein>
    <submittedName>
        <fullName evidence="1">Uncharacterized protein</fullName>
    </submittedName>
</protein>
<dbReference type="EMBL" id="CALNXJ010000003">
    <property type="protein sequence ID" value="CAH3036532.1"/>
    <property type="molecule type" value="Genomic_DNA"/>
</dbReference>
<proteinExistence type="predicted"/>
<evidence type="ECO:0000313" key="2">
    <source>
        <dbReference type="Proteomes" id="UP001159428"/>
    </source>
</evidence>
<evidence type="ECO:0000313" key="1">
    <source>
        <dbReference type="EMBL" id="CAH3036532.1"/>
    </source>
</evidence>
<name>A0AAU9VTJ9_9CNID</name>
<feature type="non-terminal residue" evidence="1">
    <location>
        <position position="1"/>
    </location>
</feature>